<dbReference type="PANTHER" id="PTHR30616:SF2">
    <property type="entry name" value="PURINE NUCLEOSIDE PHOSPHORYLASE LACC1"/>
    <property type="match status" value="1"/>
</dbReference>
<name>A0A7C3PJS2_9CYAN</name>
<comment type="catalytic activity">
    <reaction evidence="9">
        <text>adenosine + phosphate = alpha-D-ribose 1-phosphate + adenine</text>
        <dbReference type="Rhea" id="RHEA:27642"/>
        <dbReference type="ChEBI" id="CHEBI:16335"/>
        <dbReference type="ChEBI" id="CHEBI:16708"/>
        <dbReference type="ChEBI" id="CHEBI:43474"/>
        <dbReference type="ChEBI" id="CHEBI:57720"/>
        <dbReference type="EC" id="2.4.2.1"/>
    </reaction>
    <physiologicalReaction direction="left-to-right" evidence="9">
        <dbReference type="Rhea" id="RHEA:27643"/>
    </physiologicalReaction>
</comment>
<gene>
    <name evidence="12" type="primary">pgeF</name>
    <name evidence="12" type="ORF">ENR64_23990</name>
</gene>
<comment type="catalytic activity">
    <reaction evidence="1">
        <text>inosine + phosphate = alpha-D-ribose 1-phosphate + hypoxanthine</text>
        <dbReference type="Rhea" id="RHEA:27646"/>
        <dbReference type="ChEBI" id="CHEBI:17368"/>
        <dbReference type="ChEBI" id="CHEBI:17596"/>
        <dbReference type="ChEBI" id="CHEBI:43474"/>
        <dbReference type="ChEBI" id="CHEBI:57720"/>
        <dbReference type="EC" id="2.4.2.1"/>
    </reaction>
    <physiologicalReaction direction="left-to-right" evidence="1">
        <dbReference type="Rhea" id="RHEA:27647"/>
    </physiologicalReaction>
</comment>
<evidence type="ECO:0000256" key="7">
    <source>
        <dbReference type="ARBA" id="ARBA00022833"/>
    </source>
</evidence>
<dbReference type="Gene3D" id="3.60.140.10">
    <property type="entry name" value="CNF1/YfiH-like putative cysteine hydrolases"/>
    <property type="match status" value="1"/>
</dbReference>
<evidence type="ECO:0000256" key="8">
    <source>
        <dbReference type="ARBA" id="ARBA00047989"/>
    </source>
</evidence>
<evidence type="ECO:0000256" key="6">
    <source>
        <dbReference type="ARBA" id="ARBA00022801"/>
    </source>
</evidence>
<evidence type="ECO:0000256" key="3">
    <source>
        <dbReference type="ARBA" id="ARBA00007353"/>
    </source>
</evidence>
<dbReference type="InterPro" id="IPR003730">
    <property type="entry name" value="Cu_polyphenol_OxRdtase"/>
</dbReference>
<organism evidence="12">
    <name type="scientific">Oscillatoriales cyanobacterium SpSt-418</name>
    <dbReference type="NCBI Taxonomy" id="2282169"/>
    <lineage>
        <taxon>Bacteria</taxon>
        <taxon>Bacillati</taxon>
        <taxon>Cyanobacteriota</taxon>
        <taxon>Cyanophyceae</taxon>
        <taxon>Oscillatoriophycideae</taxon>
        <taxon>Oscillatoriales</taxon>
    </lineage>
</organism>
<keyword evidence="7" id="KW-0862">Zinc</keyword>
<comment type="similarity">
    <text evidence="3 11">Belongs to the purine nucleoside phosphorylase YfiH/LACC1 family.</text>
</comment>
<dbReference type="NCBIfam" id="TIGR00726">
    <property type="entry name" value="peptidoglycan editing factor PgeF"/>
    <property type="match status" value="1"/>
</dbReference>
<comment type="catalytic activity">
    <reaction evidence="10">
        <text>S-methyl-5'-thioadenosine + phosphate = 5-(methylsulfanyl)-alpha-D-ribose 1-phosphate + adenine</text>
        <dbReference type="Rhea" id="RHEA:11852"/>
        <dbReference type="ChEBI" id="CHEBI:16708"/>
        <dbReference type="ChEBI" id="CHEBI:17509"/>
        <dbReference type="ChEBI" id="CHEBI:43474"/>
        <dbReference type="ChEBI" id="CHEBI:58533"/>
        <dbReference type="EC" id="2.4.2.28"/>
    </reaction>
    <physiologicalReaction direction="left-to-right" evidence="10">
        <dbReference type="Rhea" id="RHEA:11853"/>
    </physiologicalReaction>
</comment>
<dbReference type="InterPro" id="IPR038371">
    <property type="entry name" value="Cu_polyphenol_OxRdtase_sf"/>
</dbReference>
<dbReference type="GO" id="GO:0005507">
    <property type="term" value="F:copper ion binding"/>
    <property type="evidence" value="ECO:0007669"/>
    <property type="project" value="TreeGrafter"/>
</dbReference>
<comment type="catalytic activity">
    <reaction evidence="8">
        <text>adenosine + H2O + H(+) = inosine + NH4(+)</text>
        <dbReference type="Rhea" id="RHEA:24408"/>
        <dbReference type="ChEBI" id="CHEBI:15377"/>
        <dbReference type="ChEBI" id="CHEBI:15378"/>
        <dbReference type="ChEBI" id="CHEBI:16335"/>
        <dbReference type="ChEBI" id="CHEBI:17596"/>
        <dbReference type="ChEBI" id="CHEBI:28938"/>
        <dbReference type="EC" id="3.5.4.4"/>
    </reaction>
    <physiologicalReaction direction="left-to-right" evidence="8">
        <dbReference type="Rhea" id="RHEA:24409"/>
    </physiologicalReaction>
</comment>
<accession>A0A7C3PJS2</accession>
<dbReference type="AlphaFoldDB" id="A0A7C3PJS2"/>
<evidence type="ECO:0000256" key="9">
    <source>
        <dbReference type="ARBA" id="ARBA00048968"/>
    </source>
</evidence>
<keyword evidence="4" id="KW-0808">Transferase</keyword>
<evidence type="ECO:0000256" key="4">
    <source>
        <dbReference type="ARBA" id="ARBA00022679"/>
    </source>
</evidence>
<dbReference type="SUPFAM" id="SSF64438">
    <property type="entry name" value="CNF1/YfiH-like putative cysteine hydrolases"/>
    <property type="match status" value="1"/>
</dbReference>
<keyword evidence="6" id="KW-0378">Hydrolase</keyword>
<evidence type="ECO:0000256" key="1">
    <source>
        <dbReference type="ARBA" id="ARBA00000553"/>
    </source>
</evidence>
<comment type="function">
    <text evidence="2">Purine nucleoside enzyme that catalyzes the phosphorolysis of adenosine and inosine nucleosides, yielding D-ribose 1-phosphate and the respective free bases, adenine and hypoxanthine. Also catalyzes the phosphorolysis of S-methyl-5'-thioadenosine into adenine and S-methyl-5-thio-alpha-D-ribose 1-phosphate. Also has adenosine deaminase activity.</text>
</comment>
<dbReference type="EMBL" id="DSRU01000341">
    <property type="protein sequence ID" value="HFN00759.1"/>
    <property type="molecule type" value="Genomic_DNA"/>
</dbReference>
<proteinExistence type="inferred from homology"/>
<dbReference type="Pfam" id="PF02578">
    <property type="entry name" value="Cu-oxidase_4"/>
    <property type="match status" value="1"/>
</dbReference>
<keyword evidence="5" id="KW-0479">Metal-binding</keyword>
<reference evidence="12" key="1">
    <citation type="journal article" date="2020" name="mSystems">
        <title>Genome- and Community-Level Interaction Insights into Carbon Utilization and Element Cycling Functions of Hydrothermarchaeota in Hydrothermal Sediment.</title>
        <authorList>
            <person name="Zhou Z."/>
            <person name="Liu Y."/>
            <person name="Xu W."/>
            <person name="Pan J."/>
            <person name="Luo Z.H."/>
            <person name="Li M."/>
        </authorList>
    </citation>
    <scope>NUCLEOTIDE SEQUENCE [LARGE SCALE GENOMIC DNA]</scope>
    <source>
        <strain evidence="12">SpSt-418</strain>
    </source>
</reference>
<evidence type="ECO:0000256" key="10">
    <source>
        <dbReference type="ARBA" id="ARBA00049893"/>
    </source>
</evidence>
<evidence type="ECO:0000256" key="11">
    <source>
        <dbReference type="RuleBase" id="RU361274"/>
    </source>
</evidence>
<evidence type="ECO:0000256" key="2">
    <source>
        <dbReference type="ARBA" id="ARBA00003215"/>
    </source>
</evidence>
<sequence length="260" mass="28657">MHTWQWQTWNDLPYLTCDLLDGWVHGFFTQQFWSRSPAHLAQVLQPETTSYRVKQVHGNTVLKASEAGIDQLDATELELPEADGLLSEQPDQAVWVCTADCTPVLIGDAATGQVSAIHAGWRGTARKIVPQAIAQMQASGSRLADLRIALGPAISGSVYQVTEEVAAEVVETVVETPGESPQSILEVAHQLASPPVMKDKAPGRAKLDVRRVISLQLEQMNINAEQVAIAPNCTYQEPDNFFSYRRTKEKKVQWSGIVSR</sequence>
<protein>
    <recommendedName>
        <fullName evidence="11">Purine nucleoside phosphorylase</fullName>
    </recommendedName>
</protein>
<evidence type="ECO:0000256" key="5">
    <source>
        <dbReference type="ARBA" id="ARBA00022723"/>
    </source>
</evidence>
<dbReference type="CDD" id="cd16833">
    <property type="entry name" value="YfiH"/>
    <property type="match status" value="1"/>
</dbReference>
<dbReference type="InterPro" id="IPR011324">
    <property type="entry name" value="Cytotoxic_necrot_fac-like_cat"/>
</dbReference>
<comment type="caution">
    <text evidence="12">The sequence shown here is derived from an EMBL/GenBank/DDBJ whole genome shotgun (WGS) entry which is preliminary data.</text>
</comment>
<dbReference type="GO" id="GO:0016787">
    <property type="term" value="F:hydrolase activity"/>
    <property type="evidence" value="ECO:0007669"/>
    <property type="project" value="UniProtKB-KW"/>
</dbReference>
<dbReference type="GO" id="GO:0017061">
    <property type="term" value="F:S-methyl-5-thioadenosine phosphorylase activity"/>
    <property type="evidence" value="ECO:0007669"/>
    <property type="project" value="UniProtKB-EC"/>
</dbReference>
<dbReference type="PANTHER" id="PTHR30616">
    <property type="entry name" value="UNCHARACTERIZED PROTEIN YFIH"/>
    <property type="match status" value="1"/>
</dbReference>
<evidence type="ECO:0000313" key="12">
    <source>
        <dbReference type="EMBL" id="HFN00759.1"/>
    </source>
</evidence>